<sequence length="718" mass="78580">MYNPDQERIELQSRNPYNVTSSFYDKRSPSFRPKARDNHRPFDSPEHDRLMINRKPVNIRNSLHSSLPSRLVHSNVDNNSISSAGRKETSTIESQPITTSSQGKTWLAIPQSTDTQNLINPKWPNEHVQEGTAWNRIIAISASIFLAIVAAFVLVFAILCAVANSTYPGRVQKYSKDQPKLFLNVTGYPTNGSYTDILLNSNGTVSTISSKVDNLNLILLEAAKFGPTILPILFSAIVGNALRQIARLRAESGTRIETRNVTDAVFSTPWSISNTTGSGNYPNQSVDEIASLGLKANYFSAMYFSDETSRVSGGLADNEQFPVLPSPNTELSLLESPSFGTTVNVTSFAGVPIYGISPNPQSQAVQDSEIVDFLPSLLAMISNITFPVSLFDFSCPSFSQYATNQPWTHNLGPDTIYTNDANSTLLARADLGSGFFFDTGSKFNADIPRPQTILFGSFQPSSVTVWNCSVNLDTRNLTVLCKPSGLGGNSICTFQNVTESTHSTPTPLSDDIIAMKMFQAWPIVDPGAVNSSSITEKYLSSGSDSINLLNSIVDLSQIDNATFSTRLTAVFNTFWLLSRSPNTPNTYIESPINTISSTPLVIQPFTIVVCNWVYFTILTFTSVLLIISAISAAWMHYQVSTPDILGYVSSMTIENPYTPIPGIQPGSGSALDGLERTRLLKEMRVQIGQVPLDGDAWKFAFATQGGGVMKYRKGRRVV</sequence>
<evidence type="ECO:0000313" key="4">
    <source>
        <dbReference type="Proteomes" id="UP000566819"/>
    </source>
</evidence>
<gene>
    <name evidence="3" type="ORF">G7Y89_g10535</name>
</gene>
<feature type="compositionally biased region" description="Polar residues" evidence="1">
    <location>
        <begin position="12"/>
        <end position="23"/>
    </location>
</feature>
<proteinExistence type="predicted"/>
<evidence type="ECO:0000256" key="2">
    <source>
        <dbReference type="SAM" id="Phobius"/>
    </source>
</evidence>
<feature type="transmembrane region" description="Helical" evidence="2">
    <location>
        <begin position="612"/>
        <end position="635"/>
    </location>
</feature>
<accession>A0A8H4RG94</accession>
<keyword evidence="4" id="KW-1185">Reference proteome</keyword>
<dbReference type="OrthoDB" id="3692311at2759"/>
<keyword evidence="2" id="KW-0812">Transmembrane</keyword>
<name>A0A8H4RG94_9HELO</name>
<feature type="region of interest" description="Disordered" evidence="1">
    <location>
        <begin position="77"/>
        <end position="103"/>
    </location>
</feature>
<protein>
    <submittedName>
        <fullName evidence="3">Uncharacterized protein</fullName>
    </submittedName>
</protein>
<reference evidence="3 4" key="1">
    <citation type="submission" date="2020-03" db="EMBL/GenBank/DDBJ databases">
        <title>Draft Genome Sequence of Cudoniella acicularis.</title>
        <authorList>
            <person name="Buettner E."/>
            <person name="Kellner H."/>
        </authorList>
    </citation>
    <scope>NUCLEOTIDE SEQUENCE [LARGE SCALE GENOMIC DNA]</scope>
    <source>
        <strain evidence="3 4">DSM 108380</strain>
    </source>
</reference>
<comment type="caution">
    <text evidence="3">The sequence shown here is derived from an EMBL/GenBank/DDBJ whole genome shotgun (WGS) entry which is preliminary data.</text>
</comment>
<feature type="region of interest" description="Disordered" evidence="1">
    <location>
        <begin position="12"/>
        <end position="47"/>
    </location>
</feature>
<keyword evidence="2" id="KW-0472">Membrane</keyword>
<feature type="compositionally biased region" description="Basic and acidic residues" evidence="1">
    <location>
        <begin position="24"/>
        <end position="47"/>
    </location>
</feature>
<feature type="compositionally biased region" description="Polar residues" evidence="1">
    <location>
        <begin position="91"/>
        <end position="103"/>
    </location>
</feature>
<feature type="transmembrane region" description="Helical" evidence="2">
    <location>
        <begin position="137"/>
        <end position="159"/>
    </location>
</feature>
<dbReference type="EMBL" id="JAAMPI010000938">
    <property type="protein sequence ID" value="KAF4627622.1"/>
    <property type="molecule type" value="Genomic_DNA"/>
</dbReference>
<evidence type="ECO:0000313" key="3">
    <source>
        <dbReference type="EMBL" id="KAF4627622.1"/>
    </source>
</evidence>
<organism evidence="3 4">
    <name type="scientific">Cudoniella acicularis</name>
    <dbReference type="NCBI Taxonomy" id="354080"/>
    <lineage>
        <taxon>Eukaryota</taxon>
        <taxon>Fungi</taxon>
        <taxon>Dikarya</taxon>
        <taxon>Ascomycota</taxon>
        <taxon>Pezizomycotina</taxon>
        <taxon>Leotiomycetes</taxon>
        <taxon>Helotiales</taxon>
        <taxon>Tricladiaceae</taxon>
        <taxon>Cudoniella</taxon>
    </lineage>
</organism>
<keyword evidence="2" id="KW-1133">Transmembrane helix</keyword>
<evidence type="ECO:0000256" key="1">
    <source>
        <dbReference type="SAM" id="MobiDB-lite"/>
    </source>
</evidence>
<dbReference type="Proteomes" id="UP000566819">
    <property type="component" value="Unassembled WGS sequence"/>
</dbReference>
<dbReference type="AlphaFoldDB" id="A0A8H4RG94"/>